<keyword evidence="2" id="KW-1185">Reference proteome</keyword>
<dbReference type="GO" id="GO:0008168">
    <property type="term" value="F:methyltransferase activity"/>
    <property type="evidence" value="ECO:0007669"/>
    <property type="project" value="UniProtKB-KW"/>
</dbReference>
<evidence type="ECO:0000313" key="1">
    <source>
        <dbReference type="EMBL" id="SFC42301.1"/>
    </source>
</evidence>
<protein>
    <submittedName>
        <fullName evidence="1">Methyltransferase domain-containing protein</fullName>
    </submittedName>
</protein>
<dbReference type="Pfam" id="PF13578">
    <property type="entry name" value="Methyltransf_24"/>
    <property type="match status" value="1"/>
</dbReference>
<dbReference type="SUPFAM" id="SSF53335">
    <property type="entry name" value="S-adenosyl-L-methionine-dependent methyltransferases"/>
    <property type="match status" value="1"/>
</dbReference>
<keyword evidence="1" id="KW-0489">Methyltransferase</keyword>
<gene>
    <name evidence="1" type="ORF">SAMN04487968_106147</name>
</gene>
<keyword evidence="1" id="KW-0808">Transferase</keyword>
<dbReference type="GO" id="GO:0032259">
    <property type="term" value="P:methylation"/>
    <property type="evidence" value="ECO:0007669"/>
    <property type="project" value="UniProtKB-KW"/>
</dbReference>
<dbReference type="InterPro" id="IPR029063">
    <property type="entry name" value="SAM-dependent_MTases_sf"/>
</dbReference>
<proteinExistence type="predicted"/>
<dbReference type="AlphaFoldDB" id="A0A1I1J2G7"/>
<reference evidence="1 2" key="1">
    <citation type="submission" date="2016-10" db="EMBL/GenBank/DDBJ databases">
        <authorList>
            <person name="de Groot N.N."/>
        </authorList>
    </citation>
    <scope>NUCLEOTIDE SEQUENCE [LARGE SCALE GENOMIC DNA]</scope>
    <source>
        <strain evidence="1 2">CGMCC 1.7056</strain>
    </source>
</reference>
<dbReference type="EMBL" id="FOLB01000006">
    <property type="protein sequence ID" value="SFC42301.1"/>
    <property type="molecule type" value="Genomic_DNA"/>
</dbReference>
<dbReference type="Gene3D" id="3.40.50.150">
    <property type="entry name" value="Vaccinia Virus protein VP39"/>
    <property type="match status" value="1"/>
</dbReference>
<evidence type="ECO:0000313" key="2">
    <source>
        <dbReference type="Proteomes" id="UP000198832"/>
    </source>
</evidence>
<dbReference type="STRING" id="574651.SAMN04487968_106147"/>
<sequence length="242" mass="26634">MSTSGRSPLAIAKQTYAGSMKAVGRGLARTGLARDTAPPVEHRVRHWAHSLTRVYDSLAMAELDVPWWSYAAISHVDGWLAGRRRPIRVFEYGSGASTVWLAKRADEVHSVEHHRGFGEMMATELARLPNVSLRIVEPTASAHPVVGSAKEGHQDLDFQAYVDAIDAVDGAFDLVVIDGRAREACLAKASRRLAPDGIIVFDNSRRQRYRVAIVGSGLRERVFRGLTPTLPYPEQTSVLTRP</sequence>
<accession>A0A1I1J2G7</accession>
<name>A0A1I1J2G7_9ACTN</name>
<dbReference type="RefSeq" id="WP_245750248.1">
    <property type="nucleotide sequence ID" value="NZ_FOLB01000006.1"/>
</dbReference>
<dbReference type="Proteomes" id="UP000198832">
    <property type="component" value="Unassembled WGS sequence"/>
</dbReference>
<organism evidence="1 2">
    <name type="scientific">Nocardioides terrae</name>
    <dbReference type="NCBI Taxonomy" id="574651"/>
    <lineage>
        <taxon>Bacteria</taxon>
        <taxon>Bacillati</taxon>
        <taxon>Actinomycetota</taxon>
        <taxon>Actinomycetes</taxon>
        <taxon>Propionibacteriales</taxon>
        <taxon>Nocardioidaceae</taxon>
        <taxon>Nocardioides</taxon>
    </lineage>
</organism>